<reference evidence="3" key="1">
    <citation type="journal article" date="2023" name="Mol. Phylogenet. Evol.">
        <title>Genome-scale phylogeny and comparative genomics of the fungal order Sordariales.</title>
        <authorList>
            <person name="Hensen N."/>
            <person name="Bonometti L."/>
            <person name="Westerberg I."/>
            <person name="Brannstrom I.O."/>
            <person name="Guillou S."/>
            <person name="Cros-Aarteil S."/>
            <person name="Calhoun S."/>
            <person name="Haridas S."/>
            <person name="Kuo A."/>
            <person name="Mondo S."/>
            <person name="Pangilinan J."/>
            <person name="Riley R."/>
            <person name="LaButti K."/>
            <person name="Andreopoulos B."/>
            <person name="Lipzen A."/>
            <person name="Chen C."/>
            <person name="Yan M."/>
            <person name="Daum C."/>
            <person name="Ng V."/>
            <person name="Clum A."/>
            <person name="Steindorff A."/>
            <person name="Ohm R.A."/>
            <person name="Martin F."/>
            <person name="Silar P."/>
            <person name="Natvig D.O."/>
            <person name="Lalanne C."/>
            <person name="Gautier V."/>
            <person name="Ament-Velasquez S.L."/>
            <person name="Kruys A."/>
            <person name="Hutchinson M.I."/>
            <person name="Powell A.J."/>
            <person name="Barry K."/>
            <person name="Miller A.N."/>
            <person name="Grigoriev I.V."/>
            <person name="Debuchy R."/>
            <person name="Gladieux P."/>
            <person name="Hiltunen Thoren M."/>
            <person name="Johannesson H."/>
        </authorList>
    </citation>
    <scope>NUCLEOTIDE SEQUENCE</scope>
    <source>
        <strain evidence="3">CBS 955.72</strain>
    </source>
</reference>
<evidence type="ECO:0000256" key="1">
    <source>
        <dbReference type="SAM" id="MobiDB-lite"/>
    </source>
</evidence>
<reference evidence="3" key="2">
    <citation type="submission" date="2023-06" db="EMBL/GenBank/DDBJ databases">
        <authorList>
            <consortium name="Lawrence Berkeley National Laboratory"/>
            <person name="Haridas S."/>
            <person name="Hensen N."/>
            <person name="Bonometti L."/>
            <person name="Westerberg I."/>
            <person name="Brannstrom I.O."/>
            <person name="Guillou S."/>
            <person name="Cros-Aarteil S."/>
            <person name="Calhoun S."/>
            <person name="Kuo A."/>
            <person name="Mondo S."/>
            <person name="Pangilinan J."/>
            <person name="Riley R."/>
            <person name="Labutti K."/>
            <person name="Andreopoulos B."/>
            <person name="Lipzen A."/>
            <person name="Chen C."/>
            <person name="Yanf M."/>
            <person name="Daum C."/>
            <person name="Ng V."/>
            <person name="Clum A."/>
            <person name="Steindorff A."/>
            <person name="Ohm R."/>
            <person name="Martin F."/>
            <person name="Silar P."/>
            <person name="Natvig D."/>
            <person name="Lalanne C."/>
            <person name="Gautier V."/>
            <person name="Ament-Velasquez S.L."/>
            <person name="Kruys A."/>
            <person name="Hutchinson M.I."/>
            <person name="Powell A.J."/>
            <person name="Barry K."/>
            <person name="Miller A.N."/>
            <person name="Grigoriev I.V."/>
            <person name="Debuchy R."/>
            <person name="Gladieux P."/>
            <person name="Thoren M.H."/>
            <person name="Johannesson H."/>
        </authorList>
    </citation>
    <scope>NUCLEOTIDE SEQUENCE</scope>
    <source>
        <strain evidence="3">CBS 955.72</strain>
    </source>
</reference>
<dbReference type="EMBL" id="JAUIQD010000003">
    <property type="protein sequence ID" value="KAK3358240.1"/>
    <property type="molecule type" value="Genomic_DNA"/>
</dbReference>
<evidence type="ECO:0000313" key="4">
    <source>
        <dbReference type="Proteomes" id="UP001275084"/>
    </source>
</evidence>
<dbReference type="Pfam" id="PF20209">
    <property type="entry name" value="DUF6570"/>
    <property type="match status" value="1"/>
</dbReference>
<comment type="caution">
    <text evidence="3">The sequence shown here is derived from an EMBL/GenBank/DDBJ whole genome shotgun (WGS) entry which is preliminary data.</text>
</comment>
<gene>
    <name evidence="3" type="ORF">B0T25DRAFT_567469</name>
</gene>
<evidence type="ECO:0000313" key="3">
    <source>
        <dbReference type="EMBL" id="KAK3358240.1"/>
    </source>
</evidence>
<keyword evidence="4" id="KW-1185">Reference proteome</keyword>
<sequence length="342" mass="37437">MEEKLIMLNSCYGLITKYSAPEGRKQSVKYPKHVKGHITVFPNNMQELMTNVLPHPLLKIIEEIHVSWQGPEKPVPSDLSAFLSVRRRVVEKALVWLKRNNPLYVKIDIDTAEMDSWEAPSHGVPPQIYMRLERNEPSAWEAWTAQLVPLTERSLEEGELTDIREVLASLERGDSVTASRTGLVDLADLECEDGHGEAVLGDPAAMIHEISSSGIFALDVGPDIADAEKLRYVCDALDPYDAWNGKTGSAWVGSGNGGAGNSEPYIVVSHGDDFADSFDARFFAKTFPTLFPLGSGGPRQAEESIEDGVGGGVSSAEAETAAQSLVMSRNMSLETWARLVLQ</sequence>
<dbReference type="Proteomes" id="UP001275084">
    <property type="component" value="Unassembled WGS sequence"/>
</dbReference>
<accession>A0AAJ0MGW7</accession>
<evidence type="ECO:0000259" key="2">
    <source>
        <dbReference type="Pfam" id="PF20209"/>
    </source>
</evidence>
<feature type="region of interest" description="Disordered" evidence="1">
    <location>
        <begin position="294"/>
        <end position="313"/>
    </location>
</feature>
<name>A0AAJ0MGW7_9PEZI</name>
<dbReference type="AlphaFoldDB" id="A0AAJ0MGW7"/>
<protein>
    <recommendedName>
        <fullName evidence="2">DUF6570 domain-containing protein</fullName>
    </recommendedName>
</protein>
<feature type="domain" description="DUF6570" evidence="2">
    <location>
        <begin position="1"/>
        <end position="115"/>
    </location>
</feature>
<proteinExistence type="predicted"/>
<organism evidence="3 4">
    <name type="scientific">Lasiosphaeria hispida</name>
    <dbReference type="NCBI Taxonomy" id="260671"/>
    <lineage>
        <taxon>Eukaryota</taxon>
        <taxon>Fungi</taxon>
        <taxon>Dikarya</taxon>
        <taxon>Ascomycota</taxon>
        <taxon>Pezizomycotina</taxon>
        <taxon>Sordariomycetes</taxon>
        <taxon>Sordariomycetidae</taxon>
        <taxon>Sordariales</taxon>
        <taxon>Lasiosphaeriaceae</taxon>
        <taxon>Lasiosphaeria</taxon>
    </lineage>
</organism>
<dbReference type="InterPro" id="IPR046700">
    <property type="entry name" value="DUF6570"/>
</dbReference>